<dbReference type="Pfam" id="PF13193">
    <property type="entry name" value="AMP-binding_C"/>
    <property type="match status" value="1"/>
</dbReference>
<dbReference type="InterPro" id="IPR045851">
    <property type="entry name" value="AMP-bd_C_sf"/>
</dbReference>
<comment type="caution">
    <text evidence="5">The sequence shown here is derived from an EMBL/GenBank/DDBJ whole genome shotgun (WGS) entry which is preliminary data.</text>
</comment>
<evidence type="ECO:0000313" key="5">
    <source>
        <dbReference type="EMBL" id="KAL2858522.1"/>
    </source>
</evidence>
<feature type="domain" description="AMP-binding enzyme C-terminal" evidence="4">
    <location>
        <begin position="449"/>
        <end position="528"/>
    </location>
</feature>
<proteinExistence type="inferred from homology"/>
<dbReference type="InterPro" id="IPR020845">
    <property type="entry name" value="AMP-binding_CS"/>
</dbReference>
<keyword evidence="2" id="KW-0436">Ligase</keyword>
<gene>
    <name evidence="5" type="ORF">BJY01DRAFT_241851</name>
</gene>
<accession>A0ABR4L4V3</accession>
<dbReference type="Pfam" id="PF00501">
    <property type="entry name" value="AMP-binding"/>
    <property type="match status" value="1"/>
</dbReference>
<reference evidence="5 6" key="1">
    <citation type="submission" date="2024-07" db="EMBL/GenBank/DDBJ databases">
        <title>Section-level genome sequencing and comparative genomics of Aspergillus sections Usti and Cavernicolus.</title>
        <authorList>
            <consortium name="Lawrence Berkeley National Laboratory"/>
            <person name="Nybo J.L."/>
            <person name="Vesth T.C."/>
            <person name="Theobald S."/>
            <person name="Frisvad J.C."/>
            <person name="Larsen T.O."/>
            <person name="Kjaerboelling I."/>
            <person name="Rothschild-Mancinelli K."/>
            <person name="Lyhne E.K."/>
            <person name="Kogle M.E."/>
            <person name="Barry K."/>
            <person name="Clum A."/>
            <person name="Na H."/>
            <person name="Ledsgaard L."/>
            <person name="Lin J."/>
            <person name="Lipzen A."/>
            <person name="Kuo A."/>
            <person name="Riley R."/>
            <person name="Mondo S."/>
            <person name="Labutti K."/>
            <person name="Haridas S."/>
            <person name="Pangalinan J."/>
            <person name="Salamov A.A."/>
            <person name="Simmons B.A."/>
            <person name="Magnuson J.K."/>
            <person name="Chen J."/>
            <person name="Drula E."/>
            <person name="Henrissat B."/>
            <person name="Wiebenga A."/>
            <person name="Lubbers R.J."/>
            <person name="Gomes A.C."/>
            <person name="Makela M.R."/>
            <person name="Stajich J."/>
            <person name="Grigoriev I.V."/>
            <person name="Mortensen U.H."/>
            <person name="De Vries R.P."/>
            <person name="Baker S.E."/>
            <person name="Andersen M.R."/>
        </authorList>
    </citation>
    <scope>NUCLEOTIDE SEQUENCE [LARGE SCALE GENOMIC DNA]</scope>
    <source>
        <strain evidence="5 6">CBS 123904</strain>
    </source>
</reference>
<dbReference type="PROSITE" id="PS00455">
    <property type="entry name" value="AMP_BINDING"/>
    <property type="match status" value="1"/>
</dbReference>
<dbReference type="Gene3D" id="3.30.300.30">
    <property type="match status" value="1"/>
</dbReference>
<dbReference type="PANTHER" id="PTHR24096">
    <property type="entry name" value="LONG-CHAIN-FATTY-ACID--COA LIGASE"/>
    <property type="match status" value="1"/>
</dbReference>
<comment type="similarity">
    <text evidence="1">Belongs to the ATP-dependent AMP-binding enzyme family.</text>
</comment>
<dbReference type="Gene3D" id="3.40.50.12780">
    <property type="entry name" value="N-terminal domain of ligase-like"/>
    <property type="match status" value="1"/>
</dbReference>
<dbReference type="SUPFAM" id="SSF56801">
    <property type="entry name" value="Acetyl-CoA synthetase-like"/>
    <property type="match status" value="1"/>
</dbReference>
<dbReference type="Proteomes" id="UP001610446">
    <property type="component" value="Unassembled WGS sequence"/>
</dbReference>
<evidence type="ECO:0000256" key="1">
    <source>
        <dbReference type="ARBA" id="ARBA00006432"/>
    </source>
</evidence>
<keyword evidence="6" id="KW-1185">Reference proteome</keyword>
<dbReference type="PANTHER" id="PTHR24096:SF149">
    <property type="entry name" value="AMP-BINDING DOMAIN-CONTAINING PROTEIN-RELATED"/>
    <property type="match status" value="1"/>
</dbReference>
<dbReference type="InterPro" id="IPR042099">
    <property type="entry name" value="ANL_N_sf"/>
</dbReference>
<name>A0ABR4L4V3_9EURO</name>
<sequence length="553" mass="60887">MPYEGPTMRQPETEGISIWSCLFENRDHGEEAGFCDAETGRATPLSMLKRYSEVMSTELSRTFSVLPGNVICIFCANSVWYPVAVFAALRLGAIISPTSAECTTQEAGHIIRTVCPKIVIVDRVSFKAVDKFLQRREAQSTTLITLTEAEGSSLGLQSVQAFSTQITRLQPVDPWTIGINRSSHEYCAVLCFTSGTTSQPKASMISHRNIISQLYQVKAYTRDDHPRVVLGVLPFYHITGIVHLLHLPILLNQKVVVMSRFSMTMLLKTIATFKCEELWLVPPILIRLVSNDTENRHYLQTVRQINTGAAPLGLEIIGKLAARFPDIAIRQAWGMTESCSCLTLTPPDDQTYANTHTVGKVVAGTLLRVVTPGTDQDVKAGESGEILAKGPQVMMRYFNDPKTTRETMTSDGFLRTGDIGFVDEHDFVHIKDRLKEIIKVKGVGVAPAELEDILMGHPDIKDAAVVGMVDPYSGQVPKAYVVLKPDAECSAGTAISIQNYVRKRCSRSKWLRGGIAFVTDIPKSASGKILRRRLPGTGIILDVKGVPDPTSRL</sequence>
<feature type="domain" description="AMP-dependent synthetase/ligase" evidence="3">
    <location>
        <begin position="65"/>
        <end position="398"/>
    </location>
</feature>
<dbReference type="InterPro" id="IPR025110">
    <property type="entry name" value="AMP-bd_C"/>
</dbReference>
<protein>
    <submittedName>
        <fullName evidence="5">Acetyl-CoA synthetase-like protein</fullName>
    </submittedName>
</protein>
<dbReference type="InterPro" id="IPR000873">
    <property type="entry name" value="AMP-dep_synth/lig_dom"/>
</dbReference>
<dbReference type="EMBL" id="JBFXLU010000001">
    <property type="protein sequence ID" value="KAL2858522.1"/>
    <property type="molecule type" value="Genomic_DNA"/>
</dbReference>
<organism evidence="5 6">
    <name type="scientific">Aspergillus pseudoustus</name>
    <dbReference type="NCBI Taxonomy" id="1810923"/>
    <lineage>
        <taxon>Eukaryota</taxon>
        <taxon>Fungi</taxon>
        <taxon>Dikarya</taxon>
        <taxon>Ascomycota</taxon>
        <taxon>Pezizomycotina</taxon>
        <taxon>Eurotiomycetes</taxon>
        <taxon>Eurotiomycetidae</taxon>
        <taxon>Eurotiales</taxon>
        <taxon>Aspergillaceae</taxon>
        <taxon>Aspergillus</taxon>
        <taxon>Aspergillus subgen. Nidulantes</taxon>
    </lineage>
</organism>
<evidence type="ECO:0000259" key="4">
    <source>
        <dbReference type="Pfam" id="PF13193"/>
    </source>
</evidence>
<evidence type="ECO:0000313" key="6">
    <source>
        <dbReference type="Proteomes" id="UP001610446"/>
    </source>
</evidence>
<evidence type="ECO:0000256" key="2">
    <source>
        <dbReference type="ARBA" id="ARBA00022598"/>
    </source>
</evidence>
<evidence type="ECO:0000259" key="3">
    <source>
        <dbReference type="Pfam" id="PF00501"/>
    </source>
</evidence>